<reference evidence="2 3" key="1">
    <citation type="submission" date="2023-11" db="EMBL/GenBank/DDBJ databases">
        <title>Lentzea sokolovensis, sp. nov., Lentzea kristufkii, sp. nov., and Lentzea miocenensis, sp. nov., rare actinobacteria from Sokolov Coal Basin, Miocene lacustrine sediment, Czech Republic.</title>
        <authorList>
            <person name="Lara A."/>
            <person name="Kotroba L."/>
            <person name="Nouioui I."/>
            <person name="Neumann-Schaal M."/>
            <person name="Mast Y."/>
            <person name="Chronakova A."/>
        </authorList>
    </citation>
    <scope>NUCLEOTIDE SEQUENCE [LARGE SCALE GENOMIC DNA]</scope>
    <source>
        <strain evidence="2 3">BCCO 10_0856</strain>
    </source>
</reference>
<name>A0ABU4TC86_9PSEU</name>
<gene>
    <name evidence="2" type="ORF">SK803_35990</name>
</gene>
<reference evidence="2 3" key="2">
    <citation type="submission" date="2023-11" db="EMBL/GenBank/DDBJ databases">
        <authorList>
            <person name="Lara A.C."/>
            <person name="Chronakova A."/>
        </authorList>
    </citation>
    <scope>NUCLEOTIDE SEQUENCE [LARGE SCALE GENOMIC DNA]</scope>
    <source>
        <strain evidence="2 3">BCCO 10_0856</strain>
    </source>
</reference>
<protein>
    <recommendedName>
        <fullName evidence="4">Peptidase inhibitor family I36</fullName>
    </recommendedName>
</protein>
<evidence type="ECO:0000313" key="2">
    <source>
        <dbReference type="EMBL" id="MDX8035634.1"/>
    </source>
</evidence>
<feature type="chain" id="PRO_5045057224" description="Peptidase inhibitor family I36" evidence="1">
    <location>
        <begin position="38"/>
        <end position="154"/>
    </location>
</feature>
<dbReference type="RefSeq" id="WP_319970653.1">
    <property type="nucleotide sequence ID" value="NZ_JAXAVW010000036.1"/>
</dbReference>
<proteinExistence type="predicted"/>
<evidence type="ECO:0008006" key="4">
    <source>
        <dbReference type="Google" id="ProtNLM"/>
    </source>
</evidence>
<sequence length="154" mass="16033">MITKEQGARSVRRAAGPTVALAFTVGALITGTTGAQAAPAAQAVACTNVGKVANTVDAFTLFDGTGRSGACITFWKYGNCSASTSDINGQFNLAAWGWDNRAGSVTTAHQCDVRLFDAADCPGGGLRSTWIDRSEDLRLGGVNWQNRATCVQIS</sequence>
<evidence type="ECO:0000256" key="1">
    <source>
        <dbReference type="SAM" id="SignalP"/>
    </source>
</evidence>
<evidence type="ECO:0000313" key="3">
    <source>
        <dbReference type="Proteomes" id="UP001285521"/>
    </source>
</evidence>
<dbReference type="Gene3D" id="2.60.20.10">
    <property type="entry name" value="Crystallins"/>
    <property type="match status" value="1"/>
</dbReference>
<organism evidence="2 3">
    <name type="scientific">Lentzea miocenica</name>
    <dbReference type="NCBI Taxonomy" id="3095431"/>
    <lineage>
        <taxon>Bacteria</taxon>
        <taxon>Bacillati</taxon>
        <taxon>Actinomycetota</taxon>
        <taxon>Actinomycetes</taxon>
        <taxon>Pseudonocardiales</taxon>
        <taxon>Pseudonocardiaceae</taxon>
        <taxon>Lentzea</taxon>
    </lineage>
</organism>
<dbReference type="Proteomes" id="UP001285521">
    <property type="component" value="Unassembled WGS sequence"/>
</dbReference>
<dbReference type="EMBL" id="JAXAVW010000036">
    <property type="protein sequence ID" value="MDX8035634.1"/>
    <property type="molecule type" value="Genomic_DNA"/>
</dbReference>
<keyword evidence="3" id="KW-1185">Reference proteome</keyword>
<keyword evidence="1" id="KW-0732">Signal</keyword>
<feature type="signal peptide" evidence="1">
    <location>
        <begin position="1"/>
        <end position="37"/>
    </location>
</feature>
<comment type="caution">
    <text evidence="2">The sequence shown here is derived from an EMBL/GenBank/DDBJ whole genome shotgun (WGS) entry which is preliminary data.</text>
</comment>
<accession>A0ABU4TC86</accession>